<evidence type="ECO:0000256" key="6">
    <source>
        <dbReference type="ARBA" id="ARBA00022741"/>
    </source>
</evidence>
<dbReference type="CDD" id="cd00075">
    <property type="entry name" value="HATPase"/>
    <property type="match status" value="1"/>
</dbReference>
<dbReference type="GO" id="GO:0005524">
    <property type="term" value="F:ATP binding"/>
    <property type="evidence" value="ECO:0007669"/>
    <property type="project" value="UniProtKB-KW"/>
</dbReference>
<keyword evidence="8" id="KW-0067">ATP-binding</keyword>
<comment type="subcellular location">
    <subcellularLocation>
        <location evidence="2">Cell membrane</location>
    </subcellularLocation>
</comment>
<evidence type="ECO:0000259" key="11">
    <source>
        <dbReference type="PROSITE" id="PS50109"/>
    </source>
</evidence>
<dbReference type="InterPro" id="IPR036890">
    <property type="entry name" value="HATPase_C_sf"/>
</dbReference>
<dbReference type="Proteomes" id="UP000183413">
    <property type="component" value="Unassembled WGS sequence"/>
</dbReference>
<dbReference type="SUPFAM" id="SSF55874">
    <property type="entry name" value="ATPase domain of HSP90 chaperone/DNA topoisomerase II/histidine kinase"/>
    <property type="match status" value="1"/>
</dbReference>
<dbReference type="GO" id="GO:0000155">
    <property type="term" value="F:phosphorelay sensor kinase activity"/>
    <property type="evidence" value="ECO:0007669"/>
    <property type="project" value="InterPro"/>
</dbReference>
<keyword evidence="13" id="KW-1185">Reference proteome</keyword>
<dbReference type="EMBL" id="FOVH01000008">
    <property type="protein sequence ID" value="SFO68123.1"/>
    <property type="molecule type" value="Genomic_DNA"/>
</dbReference>
<evidence type="ECO:0000256" key="9">
    <source>
        <dbReference type="ARBA" id="ARBA00023012"/>
    </source>
</evidence>
<dbReference type="AlphaFoldDB" id="A0A1I5J687"/>
<evidence type="ECO:0000256" key="3">
    <source>
        <dbReference type="ARBA" id="ARBA00012438"/>
    </source>
</evidence>
<dbReference type="InterPro" id="IPR036097">
    <property type="entry name" value="HisK_dim/P_sf"/>
</dbReference>
<dbReference type="SUPFAM" id="SSF47384">
    <property type="entry name" value="Homodimeric domain of signal transducing histidine kinase"/>
    <property type="match status" value="1"/>
</dbReference>
<evidence type="ECO:0000256" key="2">
    <source>
        <dbReference type="ARBA" id="ARBA00004236"/>
    </source>
</evidence>
<dbReference type="eggNOG" id="COG4251">
    <property type="taxonomic scope" value="Bacteria"/>
</dbReference>
<evidence type="ECO:0000256" key="5">
    <source>
        <dbReference type="ARBA" id="ARBA00022679"/>
    </source>
</evidence>
<keyword evidence="4" id="KW-0597">Phosphoprotein</keyword>
<evidence type="ECO:0000313" key="12">
    <source>
        <dbReference type="EMBL" id="SFO68123.1"/>
    </source>
</evidence>
<dbReference type="SMART" id="SM00387">
    <property type="entry name" value="HATPase_c"/>
    <property type="match status" value="1"/>
</dbReference>
<feature type="domain" description="Histidine kinase" evidence="11">
    <location>
        <begin position="110"/>
        <end position="310"/>
    </location>
</feature>
<dbReference type="PROSITE" id="PS50109">
    <property type="entry name" value="HIS_KIN"/>
    <property type="match status" value="1"/>
</dbReference>
<dbReference type="Gene3D" id="3.30.565.10">
    <property type="entry name" value="Histidine kinase-like ATPase, C-terminal domain"/>
    <property type="match status" value="1"/>
</dbReference>
<dbReference type="GO" id="GO:0030295">
    <property type="term" value="F:protein kinase activator activity"/>
    <property type="evidence" value="ECO:0007669"/>
    <property type="project" value="TreeGrafter"/>
</dbReference>
<dbReference type="InterPro" id="IPR003594">
    <property type="entry name" value="HATPase_dom"/>
</dbReference>
<keyword evidence="9" id="KW-0902">Two-component regulatory system</keyword>
<dbReference type="InterPro" id="IPR003661">
    <property type="entry name" value="HisK_dim/P_dom"/>
</dbReference>
<dbReference type="InterPro" id="IPR005467">
    <property type="entry name" value="His_kinase_dom"/>
</dbReference>
<evidence type="ECO:0000256" key="1">
    <source>
        <dbReference type="ARBA" id="ARBA00000085"/>
    </source>
</evidence>
<dbReference type="PRINTS" id="PR00344">
    <property type="entry name" value="BCTRLSENSOR"/>
</dbReference>
<keyword evidence="6" id="KW-0547">Nucleotide-binding</keyword>
<evidence type="ECO:0000256" key="4">
    <source>
        <dbReference type="ARBA" id="ARBA00022553"/>
    </source>
</evidence>
<dbReference type="Pfam" id="PF00512">
    <property type="entry name" value="HisKA"/>
    <property type="match status" value="1"/>
</dbReference>
<reference evidence="12 13" key="1">
    <citation type="submission" date="2016-10" db="EMBL/GenBank/DDBJ databases">
        <authorList>
            <person name="de Groot N.N."/>
        </authorList>
    </citation>
    <scope>NUCLEOTIDE SEQUENCE [LARGE SCALE GENOMIC DNA]</scope>
    <source>
        <strain evidence="12 13">DSM 43067</strain>
    </source>
</reference>
<dbReference type="Pfam" id="PF02518">
    <property type="entry name" value="HATPase_c"/>
    <property type="match status" value="1"/>
</dbReference>
<dbReference type="GO" id="GO:0007234">
    <property type="term" value="P:osmosensory signaling via phosphorelay pathway"/>
    <property type="evidence" value="ECO:0007669"/>
    <property type="project" value="TreeGrafter"/>
</dbReference>
<keyword evidence="7 12" id="KW-0418">Kinase</keyword>
<accession>A0A1I5J687</accession>
<keyword evidence="5" id="KW-0808">Transferase</keyword>
<evidence type="ECO:0000256" key="7">
    <source>
        <dbReference type="ARBA" id="ARBA00022777"/>
    </source>
</evidence>
<proteinExistence type="predicted"/>
<dbReference type="OrthoDB" id="9786919at2"/>
<dbReference type="STRING" id="1993.SAMN04489713_108334"/>
<organism evidence="12 13">
    <name type="scientific">Actinomadura madurae</name>
    <dbReference type="NCBI Taxonomy" id="1993"/>
    <lineage>
        <taxon>Bacteria</taxon>
        <taxon>Bacillati</taxon>
        <taxon>Actinomycetota</taxon>
        <taxon>Actinomycetes</taxon>
        <taxon>Streptosporangiales</taxon>
        <taxon>Thermomonosporaceae</taxon>
        <taxon>Actinomadura</taxon>
    </lineage>
</organism>
<dbReference type="InterPro" id="IPR004358">
    <property type="entry name" value="Sig_transdc_His_kin-like_C"/>
</dbReference>
<sequence length="317" mass="32825">MTGLVREAGAPREPGPVPDAERLMLARARRRVTAEAAGTIAVLVGAAAWDVRRTAAPDLDAAARRRLLWTFAAAEAGGALAALLIGRATARRALAPAHAALARRERFAAEVTHELRAPLARLHTRAQLAARRLRNGTDVAAEMDRLVADTGRLGEVVDDVLRSTRPGRRPTGPVDLAGLAAELAASERARARERGVAIEVSRKGRRHVVQGAEPALRRVLSSLVDNALGHAAPGGHVWVTLAGTAAAVEVSVRDDGPGLDPDDAGRLFGRHGGLGLALAREVVDGHGGTLTADGRPGAGAVFTVRLPAAPAHVGGGL</sequence>
<dbReference type="SMART" id="SM00388">
    <property type="entry name" value="HisKA"/>
    <property type="match status" value="1"/>
</dbReference>
<dbReference type="GO" id="GO:0000156">
    <property type="term" value="F:phosphorelay response regulator activity"/>
    <property type="evidence" value="ECO:0007669"/>
    <property type="project" value="TreeGrafter"/>
</dbReference>
<evidence type="ECO:0000256" key="10">
    <source>
        <dbReference type="ARBA" id="ARBA00039401"/>
    </source>
</evidence>
<dbReference type="CDD" id="cd00082">
    <property type="entry name" value="HisKA"/>
    <property type="match status" value="1"/>
</dbReference>
<dbReference type="InterPro" id="IPR050351">
    <property type="entry name" value="BphY/WalK/GraS-like"/>
</dbReference>
<dbReference type="Gene3D" id="1.10.287.130">
    <property type="match status" value="1"/>
</dbReference>
<dbReference type="EC" id="2.7.13.3" evidence="3"/>
<gene>
    <name evidence="12" type="ORF">SAMN04489713_108334</name>
</gene>
<evidence type="ECO:0000256" key="8">
    <source>
        <dbReference type="ARBA" id="ARBA00022840"/>
    </source>
</evidence>
<dbReference type="RefSeq" id="WP_075022227.1">
    <property type="nucleotide sequence ID" value="NZ_FOVH01000008.1"/>
</dbReference>
<dbReference type="GO" id="GO:0005886">
    <property type="term" value="C:plasma membrane"/>
    <property type="evidence" value="ECO:0007669"/>
    <property type="project" value="UniProtKB-SubCell"/>
</dbReference>
<dbReference type="PANTHER" id="PTHR42878">
    <property type="entry name" value="TWO-COMPONENT HISTIDINE KINASE"/>
    <property type="match status" value="1"/>
</dbReference>
<evidence type="ECO:0000313" key="13">
    <source>
        <dbReference type="Proteomes" id="UP000183413"/>
    </source>
</evidence>
<dbReference type="InParanoid" id="A0A1I5J687"/>
<comment type="catalytic activity">
    <reaction evidence="1">
        <text>ATP + protein L-histidine = ADP + protein N-phospho-L-histidine.</text>
        <dbReference type="EC" id="2.7.13.3"/>
    </reaction>
</comment>
<name>A0A1I5J687_9ACTN</name>
<protein>
    <recommendedName>
        <fullName evidence="10">Sensor-like histidine kinase SenX3</fullName>
        <ecNumber evidence="3">2.7.13.3</ecNumber>
    </recommendedName>
</protein>
<dbReference type="PANTHER" id="PTHR42878:SF7">
    <property type="entry name" value="SENSOR HISTIDINE KINASE GLRK"/>
    <property type="match status" value="1"/>
</dbReference>